<protein>
    <recommendedName>
        <fullName evidence="2">DUF8119 domain-containing protein</fullName>
    </recommendedName>
</protein>
<feature type="transmembrane region" description="Helical" evidence="1">
    <location>
        <begin position="26"/>
        <end position="46"/>
    </location>
</feature>
<evidence type="ECO:0000256" key="1">
    <source>
        <dbReference type="SAM" id="Phobius"/>
    </source>
</evidence>
<accession>A0A1N7H192</accession>
<keyword evidence="1" id="KW-0472">Membrane</keyword>
<dbReference type="RefSeq" id="WP_076610707.1">
    <property type="nucleotide sequence ID" value="NZ_FTNR01000020.1"/>
</dbReference>
<evidence type="ECO:0000259" key="2">
    <source>
        <dbReference type="Pfam" id="PF26436"/>
    </source>
</evidence>
<sequence length="79" mass="8667">MASDTTDSSGRADRPTTTIASTAVRLAADLLIVTGWVLLLTLLFLQQPWPQWAFYALLIVGIGLYVTVTATWRSTERSP</sequence>
<gene>
    <name evidence="3" type="ORF">SAMN05421752_12038</name>
</gene>
<proteinExistence type="predicted"/>
<dbReference type="InterPro" id="IPR058432">
    <property type="entry name" value="DUF8119"/>
</dbReference>
<dbReference type="EMBL" id="FTNR01000020">
    <property type="protein sequence ID" value="SIS18586.1"/>
    <property type="molecule type" value="Genomic_DNA"/>
</dbReference>
<feature type="domain" description="DUF8119" evidence="2">
    <location>
        <begin position="11"/>
        <end position="78"/>
    </location>
</feature>
<dbReference type="Pfam" id="PF26436">
    <property type="entry name" value="DUF8119"/>
    <property type="match status" value="1"/>
</dbReference>
<name>A0A1N7H192_9EURY</name>
<keyword evidence="4" id="KW-1185">Reference proteome</keyword>
<evidence type="ECO:0000313" key="4">
    <source>
        <dbReference type="Proteomes" id="UP000185936"/>
    </source>
</evidence>
<dbReference type="AlphaFoldDB" id="A0A1N7H192"/>
<organism evidence="3 4">
    <name type="scientific">Natronorubrum thiooxidans</name>
    <dbReference type="NCBI Taxonomy" id="308853"/>
    <lineage>
        <taxon>Archaea</taxon>
        <taxon>Methanobacteriati</taxon>
        <taxon>Methanobacteriota</taxon>
        <taxon>Stenosarchaea group</taxon>
        <taxon>Halobacteria</taxon>
        <taxon>Halobacteriales</taxon>
        <taxon>Natrialbaceae</taxon>
        <taxon>Natronorubrum</taxon>
    </lineage>
</organism>
<evidence type="ECO:0000313" key="3">
    <source>
        <dbReference type="EMBL" id="SIS18586.1"/>
    </source>
</evidence>
<reference evidence="4" key="1">
    <citation type="submission" date="2017-01" db="EMBL/GenBank/DDBJ databases">
        <authorList>
            <person name="Varghese N."/>
            <person name="Submissions S."/>
        </authorList>
    </citation>
    <scope>NUCLEOTIDE SEQUENCE [LARGE SCALE GENOMIC DNA]</scope>
    <source>
        <strain evidence="4">type strain: HArc-</strain>
    </source>
</reference>
<keyword evidence="1" id="KW-1133">Transmembrane helix</keyword>
<feature type="transmembrane region" description="Helical" evidence="1">
    <location>
        <begin position="52"/>
        <end position="72"/>
    </location>
</feature>
<dbReference type="Proteomes" id="UP000185936">
    <property type="component" value="Unassembled WGS sequence"/>
</dbReference>
<keyword evidence="1" id="KW-0812">Transmembrane</keyword>